<evidence type="ECO:0000259" key="5">
    <source>
        <dbReference type="PROSITE" id="PS51781"/>
    </source>
</evidence>
<dbReference type="RefSeq" id="WP_136890859.1">
    <property type="nucleotide sequence ID" value="NZ_CP034413.3"/>
</dbReference>
<feature type="domain" description="SH3b" evidence="5">
    <location>
        <begin position="205"/>
        <end position="275"/>
    </location>
</feature>
<name>A0A4D7AVW6_9FIRM</name>
<accession>A0A4D7AVW6</accession>
<feature type="region of interest" description="Disordered" evidence="3">
    <location>
        <begin position="167"/>
        <end position="190"/>
    </location>
</feature>
<organism evidence="6 7">
    <name type="scientific">Dysosmobacter welbionis</name>
    <dbReference type="NCBI Taxonomy" id="2093857"/>
    <lineage>
        <taxon>Bacteria</taxon>
        <taxon>Bacillati</taxon>
        <taxon>Bacillota</taxon>
        <taxon>Clostridia</taxon>
        <taxon>Eubacteriales</taxon>
        <taxon>Oscillospiraceae</taxon>
        <taxon>Dysosmobacter</taxon>
    </lineage>
</organism>
<dbReference type="InterPro" id="IPR038765">
    <property type="entry name" value="Papain-like_cys_pep_sf"/>
</dbReference>
<dbReference type="Proteomes" id="UP000298642">
    <property type="component" value="Chromosome"/>
</dbReference>
<dbReference type="InterPro" id="IPR007921">
    <property type="entry name" value="CHAP_dom"/>
</dbReference>
<keyword evidence="7" id="KW-1185">Reference proteome</keyword>
<feature type="compositionally biased region" description="Polar residues" evidence="3">
    <location>
        <begin position="168"/>
        <end position="177"/>
    </location>
</feature>
<dbReference type="Gene3D" id="2.30.30.40">
    <property type="entry name" value="SH3 Domains"/>
    <property type="match status" value="1"/>
</dbReference>
<gene>
    <name evidence="6" type="ORF">EIO64_04480</name>
</gene>
<evidence type="ECO:0000256" key="3">
    <source>
        <dbReference type="SAM" id="MobiDB-lite"/>
    </source>
</evidence>
<sequence length="275" mass="29434">MTEKELRAKVVSIAEKYLGCKESNGSHRKIIDLYNSHKPLARGYPVKYTDAWCATFVSAVFIEAGLTEIAPTECGCGAMINLYKKIGRWEENDAYVPSPGDVVMYDWQDNGVGDNTGAADHVGIVVSVSGNSIKVIEGNMSDAVGYRTLRVNGKYIRGYCLPKYSAKAGSTGSNTATPPSNGSASKPASAKKASEAARSFNKTLAGTYVVTANVGLHIRNGAGTGKASLAVLPKGTKVANYGYYTLVGNVKWLYVQVTYKGVTYTGFCSSQYLKK</sequence>
<evidence type="ECO:0000256" key="1">
    <source>
        <dbReference type="ARBA" id="ARBA00001561"/>
    </source>
</evidence>
<reference evidence="7" key="1">
    <citation type="submission" date="2018-12" db="EMBL/GenBank/DDBJ databases">
        <title>Dusodibacter welbiota gen. nov., sp. nov., isolated from human faeces and emended description of the Oscillibacter genus.</title>
        <authorList>
            <person name="Le Roy T."/>
            <person name="Van der Smissen P."/>
            <person name="Delzenne N."/>
            <person name="Muccioli G."/>
            <person name="Collet J.F."/>
            <person name="Cani P.D."/>
        </authorList>
    </citation>
    <scope>NUCLEOTIDE SEQUENCE [LARGE SCALE GENOMIC DNA]</scope>
    <source>
        <strain evidence="7">J115</strain>
    </source>
</reference>
<evidence type="ECO:0000313" key="6">
    <source>
        <dbReference type="EMBL" id="QCI58567.1"/>
    </source>
</evidence>
<dbReference type="PROSITE" id="PS50911">
    <property type="entry name" value="CHAP"/>
    <property type="match status" value="1"/>
</dbReference>
<dbReference type="GO" id="GO:0008745">
    <property type="term" value="F:N-acetylmuramoyl-L-alanine amidase activity"/>
    <property type="evidence" value="ECO:0007669"/>
    <property type="project" value="UniProtKB-EC"/>
</dbReference>
<protein>
    <recommendedName>
        <fullName evidence="2">N-acetylmuramoyl-L-alanine amidase</fullName>
        <ecNumber evidence="2">3.5.1.28</ecNumber>
    </recommendedName>
</protein>
<feature type="domain" description="Peptidase C51" evidence="4">
    <location>
        <begin position="28"/>
        <end position="157"/>
    </location>
</feature>
<dbReference type="KEGG" id="obj:EIO64_04480"/>
<dbReference type="EMBL" id="CP034413">
    <property type="protein sequence ID" value="QCI58567.1"/>
    <property type="molecule type" value="Genomic_DNA"/>
</dbReference>
<comment type="catalytic activity">
    <reaction evidence="1">
        <text>Hydrolyzes the link between N-acetylmuramoyl residues and L-amino acid residues in certain cell-wall glycopeptides.</text>
        <dbReference type="EC" id="3.5.1.28"/>
    </reaction>
</comment>
<evidence type="ECO:0000256" key="2">
    <source>
        <dbReference type="ARBA" id="ARBA00011901"/>
    </source>
</evidence>
<dbReference type="PROSITE" id="PS51781">
    <property type="entry name" value="SH3B"/>
    <property type="match status" value="1"/>
</dbReference>
<dbReference type="InterPro" id="IPR003646">
    <property type="entry name" value="SH3-like_bac-type"/>
</dbReference>
<dbReference type="EC" id="3.5.1.28" evidence="2"/>
<proteinExistence type="predicted"/>
<dbReference type="SUPFAM" id="SSF54001">
    <property type="entry name" value="Cysteine proteinases"/>
    <property type="match status" value="1"/>
</dbReference>
<evidence type="ECO:0000313" key="7">
    <source>
        <dbReference type="Proteomes" id="UP000298642"/>
    </source>
</evidence>
<dbReference type="Gene3D" id="3.90.1720.10">
    <property type="entry name" value="endopeptidase domain like (from Nostoc punctiforme)"/>
    <property type="match status" value="1"/>
</dbReference>
<feature type="compositionally biased region" description="Low complexity" evidence="3">
    <location>
        <begin position="178"/>
        <end position="190"/>
    </location>
</feature>
<dbReference type="Pfam" id="PF05257">
    <property type="entry name" value="CHAP"/>
    <property type="match status" value="1"/>
</dbReference>
<evidence type="ECO:0000259" key="4">
    <source>
        <dbReference type="PROSITE" id="PS50911"/>
    </source>
</evidence>
<dbReference type="AlphaFoldDB" id="A0A4D7AVW6"/>